<sequence>MRAAHLPPTPGGAVTAGEERDARMVLAAVSEPADVITSTLIARVGAVSTVELIANRLSLPSDIDTAEGELWRRRLAPRIHPDELDQQRAAMDAANLRVLTPADADWPTELNQLGSTAPIALWLHGAPESLHAPLPGRVTITGAQAATAYGSHLARELAADLSRRGRVILAGSSHGIDADAHFGALAAGPTATIAVLASGLGRPQSAGHDDFHERIASGGGLLISELPPGASPTRWRFLQRGRLLAALAGSTVVVEAGRRSASLNVAAIAHALGRPVAALPGPLTSPTSAGTHALIQSGTATLITGADDLIRLTDPAVRYAVDRPFATANPHRGLPDGRRRLR</sequence>
<dbReference type="PANTHER" id="PTHR43022:SF1">
    <property type="entry name" value="PROTEIN SMF"/>
    <property type="match status" value="1"/>
</dbReference>
<evidence type="ECO:0000313" key="3">
    <source>
        <dbReference type="EMBL" id="MRG58806.1"/>
    </source>
</evidence>
<evidence type="ECO:0000313" key="4">
    <source>
        <dbReference type="Proteomes" id="UP000431080"/>
    </source>
</evidence>
<dbReference type="PANTHER" id="PTHR43022">
    <property type="entry name" value="PROTEIN SMF"/>
    <property type="match status" value="1"/>
</dbReference>
<comment type="similarity">
    <text evidence="1">Belongs to the DprA/Smf family.</text>
</comment>
<keyword evidence="4" id="KW-1185">Reference proteome</keyword>
<dbReference type="AlphaFoldDB" id="A0A6I2F8W0"/>
<dbReference type="InterPro" id="IPR057666">
    <property type="entry name" value="DrpA_SLOG"/>
</dbReference>
<gene>
    <name evidence="3" type="ORF">GE115_02805</name>
</gene>
<dbReference type="Pfam" id="PF02481">
    <property type="entry name" value="DNA_processg_A"/>
    <property type="match status" value="1"/>
</dbReference>
<dbReference type="GO" id="GO:0009294">
    <property type="term" value="P:DNA-mediated transformation"/>
    <property type="evidence" value="ECO:0007669"/>
    <property type="project" value="InterPro"/>
</dbReference>
<dbReference type="Gene3D" id="3.40.50.450">
    <property type="match status" value="1"/>
</dbReference>
<name>A0A6I2F8W0_9MICO</name>
<dbReference type="SUPFAM" id="SSF102405">
    <property type="entry name" value="MCP/YpsA-like"/>
    <property type="match status" value="1"/>
</dbReference>
<evidence type="ECO:0000259" key="2">
    <source>
        <dbReference type="Pfam" id="PF02481"/>
    </source>
</evidence>
<proteinExistence type="inferred from homology"/>
<accession>A0A6I2F8W0</accession>
<feature type="domain" description="Smf/DprA SLOG" evidence="2">
    <location>
        <begin position="98"/>
        <end position="311"/>
    </location>
</feature>
<dbReference type="InterPro" id="IPR003488">
    <property type="entry name" value="DprA"/>
</dbReference>
<dbReference type="EMBL" id="WJIF01000001">
    <property type="protein sequence ID" value="MRG58806.1"/>
    <property type="molecule type" value="Genomic_DNA"/>
</dbReference>
<evidence type="ECO:0000256" key="1">
    <source>
        <dbReference type="ARBA" id="ARBA00006525"/>
    </source>
</evidence>
<comment type="caution">
    <text evidence="3">The sequence shown here is derived from an EMBL/GenBank/DDBJ whole genome shotgun (WGS) entry which is preliminary data.</text>
</comment>
<dbReference type="Proteomes" id="UP000431080">
    <property type="component" value="Unassembled WGS sequence"/>
</dbReference>
<reference evidence="3 4" key="1">
    <citation type="submission" date="2019-10" db="EMBL/GenBank/DDBJ databases">
        <authorList>
            <person name="Nie G."/>
            <person name="Ming H."/>
            <person name="Yi B."/>
        </authorList>
    </citation>
    <scope>NUCLEOTIDE SEQUENCE [LARGE SCALE GENOMIC DNA]</scope>
    <source>
        <strain evidence="3 4">CFH 90414</strain>
    </source>
</reference>
<organism evidence="3 4">
    <name type="scientific">Agromyces agglutinans</name>
    <dbReference type="NCBI Taxonomy" id="2662258"/>
    <lineage>
        <taxon>Bacteria</taxon>
        <taxon>Bacillati</taxon>
        <taxon>Actinomycetota</taxon>
        <taxon>Actinomycetes</taxon>
        <taxon>Micrococcales</taxon>
        <taxon>Microbacteriaceae</taxon>
        <taxon>Agromyces</taxon>
    </lineage>
</organism>
<protein>
    <submittedName>
        <fullName evidence="3">DNA-processing protein DprA</fullName>
    </submittedName>
</protein>